<comment type="similarity">
    <text evidence="3">Belongs to the carbohydrate kinase PfkB family.</text>
</comment>
<evidence type="ECO:0000256" key="7">
    <source>
        <dbReference type="ARBA" id="ARBA00022741"/>
    </source>
</evidence>
<keyword evidence="5" id="KW-0808">Transferase</keyword>
<feature type="active site" description="Proton acceptor" evidence="10">
    <location>
        <position position="354"/>
    </location>
</feature>
<organism evidence="13 14">
    <name type="scientific">Trichosporon asahii var. asahii (strain ATCC 90039 / CBS 2479 / JCM 2466 / KCTC 7840 / NBRC 103889/ NCYC 2677 / UAMH 7654)</name>
    <name type="common">Yeast</name>
    <dbReference type="NCBI Taxonomy" id="1186058"/>
    <lineage>
        <taxon>Eukaryota</taxon>
        <taxon>Fungi</taxon>
        <taxon>Dikarya</taxon>
        <taxon>Basidiomycota</taxon>
        <taxon>Agaricomycotina</taxon>
        <taxon>Tremellomycetes</taxon>
        <taxon>Trichosporonales</taxon>
        <taxon>Trichosporonaceae</taxon>
        <taxon>Trichosporon</taxon>
    </lineage>
</organism>
<dbReference type="EMBL" id="ALBS01000041">
    <property type="protein sequence ID" value="EJT51917.1"/>
    <property type="molecule type" value="Genomic_DNA"/>
</dbReference>
<keyword evidence="8" id="KW-0418">Kinase</keyword>
<dbReference type="GO" id="GO:0006144">
    <property type="term" value="P:purine nucleobase metabolic process"/>
    <property type="evidence" value="ECO:0007669"/>
    <property type="project" value="TreeGrafter"/>
</dbReference>
<dbReference type="GeneID" id="25990352"/>
<dbReference type="HOGENOM" id="CLU_721961_0_0_1"/>
<dbReference type="Proteomes" id="UP000002748">
    <property type="component" value="Unassembled WGS sequence"/>
</dbReference>
<dbReference type="PANTHER" id="PTHR45769">
    <property type="entry name" value="ADENOSINE KINASE"/>
    <property type="match status" value="1"/>
</dbReference>
<evidence type="ECO:0000256" key="5">
    <source>
        <dbReference type="ARBA" id="ARBA00022679"/>
    </source>
</evidence>
<dbReference type="EC" id="2.7.1.20" evidence="4"/>
<dbReference type="AlphaFoldDB" id="J6F9H2"/>
<accession>J6F9H2</accession>
<evidence type="ECO:0000256" key="4">
    <source>
        <dbReference type="ARBA" id="ARBA00012119"/>
    </source>
</evidence>
<sequence length="402" mass="43995">MSRPESTIDYYYNAKGEWVKRPEREPPFVLYFGLPLVDRWFDPDNLPSCEFKYDLGGNVNKVATADSKFGNRDGSFDTLLDDVLKGREDQFEVGGEMQIAALASAPGSVAVLGAVGGDKAGEACIQTLKEGGVAAQYKKIAGEGTGFRVTYDTDDSMFGKFLSTRFVVPRAASRYTVGDLKQKDSEGAIARTTWLYLDSGSLYADSTTAVQLAERVAKDGMRIIFNMSLPETFEDHETDARRLIALSNVVVMNANVAERCDASTNDEENRDWKKGATAIADSPPHQPSTTQSQPEQQPNFVRWVVVTRGEDGYALIEGHPGNKSQTKVSSVPIDPVDWRKWQHERSHDRRGVGDLFAGGLVAALAKGYPIQMAASCGHALAAYSLTQKGPKLPPKTSATYQF</sequence>
<feature type="domain" description="Carbohydrate kinase PfkB" evidence="12">
    <location>
        <begin position="82"/>
        <end position="393"/>
    </location>
</feature>
<dbReference type="RefSeq" id="XP_014182564.1">
    <property type="nucleotide sequence ID" value="XM_014327089.1"/>
</dbReference>
<dbReference type="VEuPathDB" id="FungiDB:A1Q1_06840"/>
<feature type="region of interest" description="Disordered" evidence="11">
    <location>
        <begin position="277"/>
        <end position="298"/>
    </location>
</feature>
<dbReference type="GO" id="GO:0006166">
    <property type="term" value="P:purine ribonucleoside salvage"/>
    <property type="evidence" value="ECO:0007669"/>
    <property type="project" value="UniProtKB-KW"/>
</dbReference>
<dbReference type="PANTHER" id="PTHR45769:SF3">
    <property type="entry name" value="ADENOSINE KINASE"/>
    <property type="match status" value="1"/>
</dbReference>
<gene>
    <name evidence="13" type="ORF">A1Q1_06840</name>
</gene>
<evidence type="ECO:0000256" key="8">
    <source>
        <dbReference type="ARBA" id="ARBA00022777"/>
    </source>
</evidence>
<dbReference type="InterPro" id="IPR029056">
    <property type="entry name" value="Ribokinase-like"/>
</dbReference>
<keyword evidence="6" id="KW-0660">Purine salvage</keyword>
<comment type="cofactor">
    <cofactor evidence="1">
        <name>Mg(2+)</name>
        <dbReference type="ChEBI" id="CHEBI:18420"/>
    </cofactor>
</comment>
<evidence type="ECO:0000256" key="10">
    <source>
        <dbReference type="PIRSR" id="PIRSR601805-1"/>
    </source>
</evidence>
<evidence type="ECO:0000259" key="12">
    <source>
        <dbReference type="Pfam" id="PF00294"/>
    </source>
</evidence>
<comment type="pathway">
    <text evidence="2">Purine metabolism; AMP biosynthesis via salvage pathway; AMP from adenosine: step 1/1.</text>
</comment>
<dbReference type="GO" id="GO:0005829">
    <property type="term" value="C:cytosol"/>
    <property type="evidence" value="ECO:0007669"/>
    <property type="project" value="TreeGrafter"/>
</dbReference>
<evidence type="ECO:0000256" key="3">
    <source>
        <dbReference type="ARBA" id="ARBA00010688"/>
    </source>
</evidence>
<name>J6F9H2_TRIAS</name>
<comment type="caution">
    <text evidence="13">The sequence shown here is derived from an EMBL/GenBank/DDBJ whole genome shotgun (WGS) entry which is preliminary data.</text>
</comment>
<feature type="compositionally biased region" description="Low complexity" evidence="11">
    <location>
        <begin position="287"/>
        <end position="298"/>
    </location>
</feature>
<reference evidence="13 14" key="1">
    <citation type="journal article" date="2012" name="Eukaryot. Cell">
        <title>Draft genome sequence of CBS 2479, the standard type strain of Trichosporon asahii.</title>
        <authorList>
            <person name="Yang R.Y."/>
            <person name="Li H.T."/>
            <person name="Zhu H."/>
            <person name="Zhou G.P."/>
            <person name="Wang M."/>
            <person name="Wang L."/>
        </authorList>
    </citation>
    <scope>NUCLEOTIDE SEQUENCE [LARGE SCALE GENOMIC DNA]</scope>
    <source>
        <strain evidence="14">ATCC 90039 / CBS 2479 / JCM 2466 / KCTC 7840 / NCYC 2677 / UAMH 7654</strain>
    </source>
</reference>
<evidence type="ECO:0000256" key="1">
    <source>
        <dbReference type="ARBA" id="ARBA00001946"/>
    </source>
</evidence>
<evidence type="ECO:0000256" key="6">
    <source>
        <dbReference type="ARBA" id="ARBA00022726"/>
    </source>
</evidence>
<evidence type="ECO:0000256" key="2">
    <source>
        <dbReference type="ARBA" id="ARBA00004801"/>
    </source>
</evidence>
<dbReference type="OrthoDB" id="432447at2759"/>
<evidence type="ECO:0000313" key="14">
    <source>
        <dbReference type="Proteomes" id="UP000002748"/>
    </source>
</evidence>
<dbReference type="GO" id="GO:0004001">
    <property type="term" value="F:adenosine kinase activity"/>
    <property type="evidence" value="ECO:0007669"/>
    <property type="project" value="UniProtKB-EC"/>
</dbReference>
<dbReference type="GO" id="GO:0005634">
    <property type="term" value="C:nucleus"/>
    <property type="evidence" value="ECO:0007669"/>
    <property type="project" value="TreeGrafter"/>
</dbReference>
<proteinExistence type="inferred from homology"/>
<dbReference type="Gene3D" id="3.40.1190.20">
    <property type="match status" value="1"/>
</dbReference>
<evidence type="ECO:0000256" key="11">
    <source>
        <dbReference type="SAM" id="MobiDB-lite"/>
    </source>
</evidence>
<keyword evidence="7" id="KW-0547">Nucleotide-binding</keyword>
<dbReference type="InterPro" id="IPR001805">
    <property type="entry name" value="Adenokinase"/>
</dbReference>
<dbReference type="InterPro" id="IPR011611">
    <property type="entry name" value="PfkB_dom"/>
</dbReference>
<dbReference type="SUPFAM" id="SSF53613">
    <property type="entry name" value="Ribokinase-like"/>
    <property type="match status" value="1"/>
</dbReference>
<dbReference type="GO" id="GO:0005524">
    <property type="term" value="F:ATP binding"/>
    <property type="evidence" value="ECO:0007669"/>
    <property type="project" value="UniProtKB-KW"/>
</dbReference>
<evidence type="ECO:0000256" key="9">
    <source>
        <dbReference type="ARBA" id="ARBA00022840"/>
    </source>
</evidence>
<protein>
    <recommendedName>
        <fullName evidence="4">adenosine kinase</fullName>
        <ecNumber evidence="4">2.7.1.20</ecNumber>
    </recommendedName>
</protein>
<dbReference type="Pfam" id="PF00294">
    <property type="entry name" value="PfkB"/>
    <property type="match status" value="1"/>
</dbReference>
<dbReference type="KEGG" id="tasa:A1Q1_06840"/>
<keyword evidence="9" id="KW-0067">ATP-binding</keyword>
<evidence type="ECO:0000313" key="13">
    <source>
        <dbReference type="EMBL" id="EJT51917.1"/>
    </source>
</evidence>